<protein>
    <recommendedName>
        <fullName evidence="1">Bacterial spore germination immunoglobulin-like domain-containing protein</fullName>
    </recommendedName>
</protein>
<name>A0A2M8KX87_9BACT</name>
<proteinExistence type="predicted"/>
<dbReference type="Pfam" id="PF10648">
    <property type="entry name" value="Gmad2"/>
    <property type="match status" value="1"/>
</dbReference>
<sequence length="183" mass="20350">MRKTFSIIIIILVVAGFGVAWKVTKKEAAIPDSIVTNFEECVAAGNLVMESYPRRCRNAGETYTEHIGNELEKADLIRINSPRPNQSIESPLTIIGEARGSWFFEASFPVFLTDWDGRIIAQGIATAEGEWMTTDFVPFKAVLVFTVDENVYSTRGTLILQKDNPSGLPEHDDALEIPVVFVK</sequence>
<accession>A0A2M8KX87</accession>
<evidence type="ECO:0000313" key="3">
    <source>
        <dbReference type="Proteomes" id="UP000229098"/>
    </source>
</evidence>
<dbReference type="AlphaFoldDB" id="A0A2M8KX87"/>
<comment type="caution">
    <text evidence="2">The sequence shown here is derived from an EMBL/GenBank/DDBJ whole genome shotgun (WGS) entry which is preliminary data.</text>
</comment>
<gene>
    <name evidence="2" type="ORF">COU90_01750</name>
</gene>
<dbReference type="Proteomes" id="UP000229098">
    <property type="component" value="Unassembled WGS sequence"/>
</dbReference>
<feature type="domain" description="Bacterial spore germination immunoglobulin-like" evidence="1">
    <location>
        <begin position="77"/>
        <end position="149"/>
    </location>
</feature>
<dbReference type="InterPro" id="IPR018911">
    <property type="entry name" value="Gmad2_Ig-like_dom"/>
</dbReference>
<reference evidence="3" key="1">
    <citation type="submission" date="2017-09" db="EMBL/GenBank/DDBJ databases">
        <title>Depth-based differentiation of microbial function through sediment-hosted aquifers and enrichment of novel symbionts in the deep terrestrial subsurface.</title>
        <authorList>
            <person name="Probst A.J."/>
            <person name="Ladd B."/>
            <person name="Jarett J.K."/>
            <person name="Geller-Mcgrath D.E."/>
            <person name="Sieber C.M.K."/>
            <person name="Emerson J.B."/>
            <person name="Anantharaman K."/>
            <person name="Thomas B.C."/>
            <person name="Malmstrom R."/>
            <person name="Stieglmeier M."/>
            <person name="Klingl A."/>
            <person name="Woyke T."/>
            <person name="Ryan C.M."/>
            <person name="Banfield J.F."/>
        </authorList>
    </citation>
    <scope>NUCLEOTIDE SEQUENCE [LARGE SCALE GENOMIC DNA]</scope>
</reference>
<evidence type="ECO:0000313" key="2">
    <source>
        <dbReference type="EMBL" id="PJE64544.1"/>
    </source>
</evidence>
<organism evidence="2 3">
    <name type="scientific">Candidatus Ryanbacteria bacterium CG10_big_fil_rev_8_21_14_0_10_43_42</name>
    <dbReference type="NCBI Taxonomy" id="1974864"/>
    <lineage>
        <taxon>Bacteria</taxon>
        <taxon>Candidatus Ryaniibacteriota</taxon>
    </lineage>
</organism>
<dbReference type="EMBL" id="PFEF01000005">
    <property type="protein sequence ID" value="PJE64544.1"/>
    <property type="molecule type" value="Genomic_DNA"/>
</dbReference>
<evidence type="ECO:0000259" key="1">
    <source>
        <dbReference type="Pfam" id="PF10648"/>
    </source>
</evidence>